<protein>
    <submittedName>
        <fullName evidence="4">Phosphinothricin N-acetyltransferase</fullName>
    </submittedName>
</protein>
<dbReference type="CDD" id="cd04301">
    <property type="entry name" value="NAT_SF"/>
    <property type="match status" value="1"/>
</dbReference>
<dbReference type="InterPro" id="IPR000182">
    <property type="entry name" value="GNAT_dom"/>
</dbReference>
<feature type="domain" description="N-acetyltransferase" evidence="3">
    <location>
        <begin position="6"/>
        <end position="159"/>
    </location>
</feature>
<gene>
    <name evidence="4" type="ORF">GCM10008025_21640</name>
</gene>
<proteinExistence type="predicted"/>
<dbReference type="GO" id="GO:0016747">
    <property type="term" value="F:acyltransferase activity, transferring groups other than amino-acyl groups"/>
    <property type="evidence" value="ECO:0007669"/>
    <property type="project" value="InterPro"/>
</dbReference>
<dbReference type="Gene3D" id="3.40.630.30">
    <property type="match status" value="1"/>
</dbReference>
<dbReference type="PROSITE" id="PS51186">
    <property type="entry name" value="GNAT"/>
    <property type="match status" value="1"/>
</dbReference>
<dbReference type="EMBL" id="BMEY01000010">
    <property type="protein sequence ID" value="GGA77820.1"/>
    <property type="molecule type" value="Genomic_DNA"/>
</dbReference>
<comment type="caution">
    <text evidence="4">The sequence shown here is derived from an EMBL/GenBank/DDBJ whole genome shotgun (WGS) entry which is preliminary data.</text>
</comment>
<reference evidence="4" key="1">
    <citation type="journal article" date="2014" name="Int. J. Syst. Evol. Microbiol.">
        <title>Complete genome sequence of Corynebacterium casei LMG S-19264T (=DSM 44701T), isolated from a smear-ripened cheese.</title>
        <authorList>
            <consortium name="US DOE Joint Genome Institute (JGI-PGF)"/>
            <person name="Walter F."/>
            <person name="Albersmeier A."/>
            <person name="Kalinowski J."/>
            <person name="Ruckert C."/>
        </authorList>
    </citation>
    <scope>NUCLEOTIDE SEQUENCE</scope>
    <source>
        <strain evidence="4">CGMCC 1.12408</strain>
    </source>
</reference>
<evidence type="ECO:0000256" key="2">
    <source>
        <dbReference type="ARBA" id="ARBA00023315"/>
    </source>
</evidence>
<evidence type="ECO:0000259" key="3">
    <source>
        <dbReference type="PROSITE" id="PS51186"/>
    </source>
</evidence>
<sequence>MDKQQILIERMKKEDWQSVREIYLEGIQTGNATFDTVPPAWSEWDKGHLTNCRFIARRGDRIVGWVALSQSPRKDAYRGVAEVSIYVSKKAAGMGVGSILLNKLIEASEVHGFWTLEALIFPENVASIKLHKRFDFEVIGSRKRIGKLNGTWRDVVLLERRSKIVGVD</sequence>
<organism evidence="4 5">
    <name type="scientific">Ornithinibacillus halotolerans</name>
    <dbReference type="NCBI Taxonomy" id="1274357"/>
    <lineage>
        <taxon>Bacteria</taxon>
        <taxon>Bacillati</taxon>
        <taxon>Bacillota</taxon>
        <taxon>Bacilli</taxon>
        <taxon>Bacillales</taxon>
        <taxon>Bacillaceae</taxon>
        <taxon>Ornithinibacillus</taxon>
    </lineage>
</organism>
<dbReference type="PANTHER" id="PTHR43072">
    <property type="entry name" value="N-ACETYLTRANSFERASE"/>
    <property type="match status" value="1"/>
</dbReference>
<dbReference type="InterPro" id="IPR016181">
    <property type="entry name" value="Acyl_CoA_acyltransferase"/>
</dbReference>
<reference evidence="4" key="2">
    <citation type="submission" date="2020-09" db="EMBL/GenBank/DDBJ databases">
        <authorList>
            <person name="Sun Q."/>
            <person name="Zhou Y."/>
        </authorList>
    </citation>
    <scope>NUCLEOTIDE SEQUENCE</scope>
    <source>
        <strain evidence="4">CGMCC 1.12408</strain>
    </source>
</reference>
<accession>A0A916RZU5</accession>
<keyword evidence="5" id="KW-1185">Reference proteome</keyword>
<dbReference type="SUPFAM" id="SSF55729">
    <property type="entry name" value="Acyl-CoA N-acyltransferases (Nat)"/>
    <property type="match status" value="1"/>
</dbReference>
<name>A0A916RZU5_9BACI</name>
<keyword evidence="1" id="KW-0808">Transferase</keyword>
<dbReference type="AlphaFoldDB" id="A0A916RZU5"/>
<dbReference type="Pfam" id="PF00583">
    <property type="entry name" value="Acetyltransf_1"/>
    <property type="match status" value="1"/>
</dbReference>
<evidence type="ECO:0000313" key="4">
    <source>
        <dbReference type="EMBL" id="GGA77820.1"/>
    </source>
</evidence>
<keyword evidence="2" id="KW-0012">Acyltransferase</keyword>
<dbReference type="PANTHER" id="PTHR43072:SF23">
    <property type="entry name" value="UPF0039 PROTEIN C11D3.02C"/>
    <property type="match status" value="1"/>
</dbReference>
<evidence type="ECO:0000313" key="5">
    <source>
        <dbReference type="Proteomes" id="UP000613512"/>
    </source>
</evidence>
<evidence type="ECO:0000256" key="1">
    <source>
        <dbReference type="ARBA" id="ARBA00022679"/>
    </source>
</evidence>
<dbReference type="Proteomes" id="UP000613512">
    <property type="component" value="Unassembled WGS sequence"/>
</dbReference>